<dbReference type="GO" id="GO:0009277">
    <property type="term" value="C:fungal-type cell wall"/>
    <property type="evidence" value="ECO:0007669"/>
    <property type="project" value="TreeGrafter"/>
</dbReference>
<dbReference type="PROSITE" id="PS50256">
    <property type="entry name" value="PIR_REPEAT_2"/>
    <property type="match status" value="3"/>
</dbReference>
<evidence type="ECO:0000313" key="10">
    <source>
        <dbReference type="EMBL" id="SZF04050.1"/>
    </source>
</evidence>
<evidence type="ECO:0000256" key="7">
    <source>
        <dbReference type="SAM" id="MobiDB-lite"/>
    </source>
</evidence>
<evidence type="ECO:0000259" key="9">
    <source>
        <dbReference type="Pfam" id="PF22799"/>
    </source>
</evidence>
<evidence type="ECO:0000256" key="4">
    <source>
        <dbReference type="ARBA" id="ARBA00022729"/>
    </source>
</evidence>
<dbReference type="EMBL" id="UNSH01000062">
    <property type="protein sequence ID" value="SZF04050.1"/>
    <property type="molecule type" value="Genomic_DNA"/>
</dbReference>
<evidence type="ECO:0000256" key="8">
    <source>
        <dbReference type="SAM" id="SignalP"/>
    </source>
</evidence>
<keyword evidence="4 8" id="KW-0732">Signal</keyword>
<dbReference type="Pfam" id="PF00399">
    <property type="entry name" value="PIR"/>
    <property type="match status" value="4"/>
</dbReference>
<gene>
    <name evidence="10" type="ORF">BLGHR1_14845</name>
</gene>
<feature type="signal peptide" evidence="8">
    <location>
        <begin position="1"/>
        <end position="20"/>
    </location>
</feature>
<evidence type="ECO:0000313" key="11">
    <source>
        <dbReference type="Proteomes" id="UP000275772"/>
    </source>
</evidence>
<protein>
    <recommendedName>
        <fullName evidence="9">Cell wall mannoprotein PIR1-like C-terminal domain-containing protein</fullName>
    </recommendedName>
</protein>
<sequence>MQTVFAIAVVVFTTFTTVVATPSGCSASYDGPFQITVVKPSTKRRDTTQSTCGQDGYLTLTLAQGQLTDAKGRVGYIASNYQFQFDAPPQINADSVGGYSSCSNGSLALAESSVFYQCLSGDFYNLYDRSWAEQCEPINIDILPCTSGASTTDQPSAEVPVSQINDGQPQATSATTRVPAPVSQISDGQPQAPTQAPTRAPVSQISDGQPQAPSATPHNATTSAMPTGKPTEKPSGIPVSQISDGQPQAPHATMKSSSASYVSYTSTASQSSATSPPITAGGNANDAGSIGAFIIAALGAAAFL</sequence>
<dbReference type="VEuPathDB" id="FungiDB:BLGHR1_14845"/>
<evidence type="ECO:0000256" key="3">
    <source>
        <dbReference type="ARBA" id="ARBA00022525"/>
    </source>
</evidence>
<evidence type="ECO:0000256" key="6">
    <source>
        <dbReference type="ARBA" id="ARBA00038219"/>
    </source>
</evidence>
<comment type="similarity">
    <text evidence="6">Belongs to the PIR protein family.</text>
</comment>
<feature type="region of interest" description="Disordered" evidence="7">
    <location>
        <begin position="149"/>
        <end position="257"/>
    </location>
</feature>
<dbReference type="PANTHER" id="PTHR47254">
    <property type="entry name" value="CELL WALL MANNOPROTEIN CIS3-RELATED"/>
    <property type="match status" value="1"/>
</dbReference>
<dbReference type="InterPro" id="IPR051153">
    <property type="entry name" value="Yeast_CWMannoprotein_PIR"/>
</dbReference>
<comment type="subcellular location">
    <subcellularLocation>
        <location evidence="1">Secreted</location>
        <location evidence="1">Cell wall</location>
    </subcellularLocation>
</comment>
<evidence type="ECO:0000256" key="2">
    <source>
        <dbReference type="ARBA" id="ARBA00022512"/>
    </source>
</evidence>
<dbReference type="PANTHER" id="PTHR47254:SF1">
    <property type="entry name" value="CELL WALL MANNOPROTEIN CIS3-RELATED"/>
    <property type="match status" value="1"/>
</dbReference>
<feature type="compositionally biased region" description="Polar residues" evidence="7">
    <location>
        <begin position="162"/>
        <end position="176"/>
    </location>
</feature>
<accession>A0A383UXE8</accession>
<dbReference type="Proteomes" id="UP000275772">
    <property type="component" value="Unassembled WGS sequence"/>
</dbReference>
<keyword evidence="2" id="KW-0134">Cell wall</keyword>
<evidence type="ECO:0000256" key="5">
    <source>
        <dbReference type="ARBA" id="ARBA00022737"/>
    </source>
</evidence>
<organism evidence="10 11">
    <name type="scientific">Blumeria hordei</name>
    <name type="common">Barley powdery mildew</name>
    <name type="synonym">Blumeria graminis f. sp. hordei</name>
    <dbReference type="NCBI Taxonomy" id="2867405"/>
    <lineage>
        <taxon>Eukaryota</taxon>
        <taxon>Fungi</taxon>
        <taxon>Dikarya</taxon>
        <taxon>Ascomycota</taxon>
        <taxon>Pezizomycotina</taxon>
        <taxon>Leotiomycetes</taxon>
        <taxon>Erysiphales</taxon>
        <taxon>Erysiphaceae</taxon>
        <taxon>Blumeria</taxon>
    </lineage>
</organism>
<dbReference type="GO" id="GO:0031505">
    <property type="term" value="P:fungal-type cell wall organization"/>
    <property type="evidence" value="ECO:0007669"/>
    <property type="project" value="UniProtKB-ARBA"/>
</dbReference>
<reference evidence="10 11" key="1">
    <citation type="submission" date="2017-11" db="EMBL/GenBank/DDBJ databases">
        <authorList>
            <person name="Kracher B."/>
        </authorList>
    </citation>
    <scope>NUCLEOTIDE SEQUENCE [LARGE SCALE GENOMIC DNA]</scope>
    <source>
        <strain evidence="10 11">RACE1</strain>
    </source>
</reference>
<keyword evidence="5" id="KW-0677">Repeat</keyword>
<dbReference type="Pfam" id="PF22799">
    <property type="entry name" value="PIR1-like_C"/>
    <property type="match status" value="1"/>
</dbReference>
<keyword evidence="3" id="KW-0964">Secreted</keyword>
<proteinExistence type="inferred from homology"/>
<feature type="compositionally biased region" description="Low complexity" evidence="7">
    <location>
        <begin position="189"/>
        <end position="201"/>
    </location>
</feature>
<feature type="chain" id="PRO_5016946845" description="Cell wall mannoprotein PIR1-like C-terminal domain-containing protein" evidence="8">
    <location>
        <begin position="21"/>
        <end position="304"/>
    </location>
</feature>
<name>A0A383UXE8_BLUHO</name>
<feature type="domain" description="Cell wall mannoprotein PIR1-like C-terminal" evidence="9">
    <location>
        <begin position="65"/>
        <end position="138"/>
    </location>
</feature>
<dbReference type="InterPro" id="IPR054508">
    <property type="entry name" value="PIR1-like_C"/>
</dbReference>
<dbReference type="AlphaFoldDB" id="A0A383UXE8"/>
<feature type="compositionally biased region" description="Polar residues" evidence="7">
    <location>
        <begin position="203"/>
        <end position="225"/>
    </location>
</feature>
<dbReference type="GO" id="GO:0005199">
    <property type="term" value="F:structural constituent of cell wall"/>
    <property type="evidence" value="ECO:0007669"/>
    <property type="project" value="InterPro"/>
</dbReference>
<dbReference type="InterPro" id="IPR000420">
    <property type="entry name" value="Yeast_PIR_rpt"/>
</dbReference>
<evidence type="ECO:0000256" key="1">
    <source>
        <dbReference type="ARBA" id="ARBA00004191"/>
    </source>
</evidence>